<dbReference type="EMBL" id="KF900868">
    <property type="protein sequence ID" value="AIF09624.1"/>
    <property type="molecule type" value="Genomic_DNA"/>
</dbReference>
<proteinExistence type="predicted"/>
<feature type="domain" description="SpoVT-AbrB" evidence="1">
    <location>
        <begin position="16"/>
        <end position="62"/>
    </location>
</feature>
<dbReference type="AlphaFoldDB" id="A0A075H0N7"/>
<dbReference type="GO" id="GO:0003677">
    <property type="term" value="F:DNA binding"/>
    <property type="evidence" value="ECO:0007669"/>
    <property type="project" value="InterPro"/>
</dbReference>
<dbReference type="Pfam" id="PF04014">
    <property type="entry name" value="MazE_antitoxin"/>
    <property type="match status" value="1"/>
</dbReference>
<dbReference type="Gene3D" id="1.20.58.220">
    <property type="entry name" value="Phosphate transport system protein phou homolog 2, domain 2"/>
    <property type="match status" value="2"/>
</dbReference>
<dbReference type="InterPro" id="IPR028366">
    <property type="entry name" value="PhoU"/>
</dbReference>
<organism evidence="2">
    <name type="scientific">uncultured marine thaumarchaeote KM3_38_E04</name>
    <dbReference type="NCBI Taxonomy" id="1456139"/>
    <lineage>
        <taxon>Archaea</taxon>
        <taxon>Nitrososphaerota</taxon>
        <taxon>environmental samples</taxon>
    </lineage>
</organism>
<dbReference type="InterPro" id="IPR026022">
    <property type="entry name" value="PhoU_dom"/>
</dbReference>
<sequence length="352" mass="40111">MNIVMTNGEETRKIQFTGKSTYIISLPKQWVTDLGLKQGDQVTVGRKGISSLQITPYHIRRKDESEIATLEIEPKEETSSVVRKLVSLYFFRFKTINIKPKTGRITPSQRIGIRDAVKKILMGSEITADSSDGITIQVLINLVELSVDGAFKRMMLLAKSMQDDALLAIKEGNEELAKEVINSDDDVDRFAFYITRQLVIAIENEYMLKEMGFDNARDCLGYRVIIKNIERVGDHAVNISKDVLDYKTPIIGKMFDKIQEMSIFAISVIDDACLALFKKDYEHAENAIKKSSRIIKYEKNIVESLKTNNDELEAFRIRRIVENVKRIAEYASDIGEIVLNMNIEKVLKKPMT</sequence>
<name>A0A075H0N7_9ARCH</name>
<evidence type="ECO:0000259" key="1">
    <source>
        <dbReference type="SMART" id="SM00966"/>
    </source>
</evidence>
<evidence type="ECO:0000313" key="2">
    <source>
        <dbReference type="EMBL" id="AIF09624.1"/>
    </source>
</evidence>
<dbReference type="GO" id="GO:0045936">
    <property type="term" value="P:negative regulation of phosphate metabolic process"/>
    <property type="evidence" value="ECO:0007669"/>
    <property type="project" value="InterPro"/>
</dbReference>
<dbReference type="PANTHER" id="PTHR42930">
    <property type="entry name" value="PHOSPHATE-SPECIFIC TRANSPORT SYSTEM ACCESSORY PROTEIN PHOU"/>
    <property type="match status" value="1"/>
</dbReference>
<dbReference type="GO" id="GO:0030643">
    <property type="term" value="P:intracellular phosphate ion homeostasis"/>
    <property type="evidence" value="ECO:0007669"/>
    <property type="project" value="InterPro"/>
</dbReference>
<dbReference type="InterPro" id="IPR038078">
    <property type="entry name" value="PhoU-like_sf"/>
</dbReference>
<dbReference type="SMART" id="SM00966">
    <property type="entry name" value="SpoVT_AbrB"/>
    <property type="match status" value="1"/>
</dbReference>
<dbReference type="Pfam" id="PF01895">
    <property type="entry name" value="PhoU"/>
    <property type="match status" value="2"/>
</dbReference>
<accession>A0A075H0N7</accession>
<dbReference type="PANTHER" id="PTHR42930:SF2">
    <property type="entry name" value="PHOU DOMAIN-CONTAINING PROTEIN"/>
    <property type="match status" value="1"/>
</dbReference>
<reference evidence="2" key="1">
    <citation type="journal article" date="2014" name="Genome Biol. Evol.">
        <title>Pangenome evidence for extensive interdomain horizontal transfer affecting lineage core and shell genes in uncultured planktonic thaumarchaeota and euryarchaeota.</title>
        <authorList>
            <person name="Deschamps P."/>
            <person name="Zivanovic Y."/>
            <person name="Moreira D."/>
            <person name="Rodriguez-Valera F."/>
            <person name="Lopez-Garcia P."/>
        </authorList>
    </citation>
    <scope>NUCLEOTIDE SEQUENCE</scope>
</reference>
<dbReference type="SUPFAM" id="SSF109755">
    <property type="entry name" value="PhoU-like"/>
    <property type="match status" value="1"/>
</dbReference>
<protein>
    <submittedName>
        <fullName evidence="2">Phosphate uptake regulator</fullName>
    </submittedName>
</protein>
<dbReference type="InterPro" id="IPR007159">
    <property type="entry name" value="SpoVT-AbrB_dom"/>
</dbReference>